<gene>
    <name evidence="1" type="ORF">MFFC18_41050</name>
</gene>
<accession>A0A5B9PCW6</accession>
<name>A0A5B9PCW6_9BACT</name>
<keyword evidence="2" id="KW-1185">Reference proteome</keyword>
<dbReference type="OrthoDB" id="282552at2"/>
<dbReference type="EMBL" id="CP042912">
    <property type="protein sequence ID" value="QEG24188.1"/>
    <property type="molecule type" value="Genomic_DNA"/>
</dbReference>
<dbReference type="KEGG" id="mff:MFFC18_41050"/>
<dbReference type="RefSeq" id="WP_075083476.1">
    <property type="nucleotide sequence ID" value="NZ_CP042912.1"/>
</dbReference>
<evidence type="ECO:0000313" key="1">
    <source>
        <dbReference type="EMBL" id="QEG24188.1"/>
    </source>
</evidence>
<dbReference type="Proteomes" id="UP000322214">
    <property type="component" value="Chromosome"/>
</dbReference>
<dbReference type="STRING" id="980251.GCA_001642875_00681"/>
<protein>
    <submittedName>
        <fullName evidence="1">Uncharacterized protein</fullName>
    </submittedName>
</protein>
<evidence type="ECO:0000313" key="2">
    <source>
        <dbReference type="Proteomes" id="UP000322214"/>
    </source>
</evidence>
<proteinExistence type="predicted"/>
<dbReference type="AlphaFoldDB" id="A0A5B9PCW6"/>
<organism evidence="1 2">
    <name type="scientific">Mariniblastus fucicola</name>
    <dbReference type="NCBI Taxonomy" id="980251"/>
    <lineage>
        <taxon>Bacteria</taxon>
        <taxon>Pseudomonadati</taxon>
        <taxon>Planctomycetota</taxon>
        <taxon>Planctomycetia</taxon>
        <taxon>Pirellulales</taxon>
        <taxon>Pirellulaceae</taxon>
        <taxon>Mariniblastus</taxon>
    </lineage>
</organism>
<sequence>MQNDSQDISPVFRIDVTQSASEPQIETAQEQHQTTVTMLLEQLVVGQDRQNELLEEVVEQMGAAQRQRSSELHHWKEANPVLARRCRAAAEALSQVQTEFLHNLTFEVSDNYENMLDGEFVMNEFVDRYGPRLAHLNGVLQLLSQLSGKPAPAEH</sequence>
<reference evidence="1 2" key="1">
    <citation type="submission" date="2019-08" db="EMBL/GenBank/DDBJ databases">
        <title>Deep-cultivation of Planctomycetes and their phenomic and genomic characterization uncovers novel biology.</title>
        <authorList>
            <person name="Wiegand S."/>
            <person name="Jogler M."/>
            <person name="Boedeker C."/>
            <person name="Pinto D."/>
            <person name="Vollmers J."/>
            <person name="Rivas-Marin E."/>
            <person name="Kohn T."/>
            <person name="Peeters S.H."/>
            <person name="Heuer A."/>
            <person name="Rast P."/>
            <person name="Oberbeckmann S."/>
            <person name="Bunk B."/>
            <person name="Jeske O."/>
            <person name="Meyerdierks A."/>
            <person name="Storesund J.E."/>
            <person name="Kallscheuer N."/>
            <person name="Luecker S."/>
            <person name="Lage O.M."/>
            <person name="Pohl T."/>
            <person name="Merkel B.J."/>
            <person name="Hornburger P."/>
            <person name="Mueller R.-W."/>
            <person name="Bruemmer F."/>
            <person name="Labrenz M."/>
            <person name="Spormann A.M."/>
            <person name="Op den Camp H."/>
            <person name="Overmann J."/>
            <person name="Amann R."/>
            <person name="Jetten M.S.M."/>
            <person name="Mascher T."/>
            <person name="Medema M.H."/>
            <person name="Devos D.P."/>
            <person name="Kaster A.-K."/>
            <person name="Ovreas L."/>
            <person name="Rohde M."/>
            <person name="Galperin M.Y."/>
            <person name="Jogler C."/>
        </authorList>
    </citation>
    <scope>NUCLEOTIDE SEQUENCE [LARGE SCALE GENOMIC DNA]</scope>
    <source>
        <strain evidence="1 2">FC18</strain>
    </source>
</reference>